<proteinExistence type="predicted"/>
<dbReference type="VEuPathDB" id="FungiDB:FOMG_17376"/>
<sequence>MLLFKLLAFSAMSLLCGISAQGSSTCPEDWDGIAMNGVFCCPGFAIFPIPSGTAQLQTDAYCCVCDYSDKTRCGWDCTDTGICKTTVPFSATDYDRLVTSAANSIHYGGAIASNTVSATAAATAASSAAPKTGSSDNAAGPQATQMPLKYVAAAILAAF</sequence>
<dbReference type="HOGENOM" id="CLU_1660853_0_0_1"/>
<dbReference type="EMBL" id="JH659374">
    <property type="protein sequence ID" value="EXK26015.1"/>
    <property type="molecule type" value="Genomic_DNA"/>
</dbReference>
<keyword evidence="1" id="KW-0732">Signal</keyword>
<dbReference type="AlphaFoldDB" id="W9Z3U5"/>
<protein>
    <submittedName>
        <fullName evidence="2">Uncharacterized protein</fullName>
    </submittedName>
</protein>
<name>W9Z3U5_FUSOX</name>
<accession>W9Z3U5</accession>
<feature type="signal peptide" evidence="1">
    <location>
        <begin position="1"/>
        <end position="20"/>
    </location>
</feature>
<reference evidence="2" key="1">
    <citation type="submission" date="2012-04" db="EMBL/GenBank/DDBJ databases">
        <title>The Genome Sequence of Fusarium oxysporum melonis.</title>
        <authorList>
            <consortium name="The Broad Institute Genome Sequencing Platform"/>
            <person name="Ma L.-J."/>
            <person name="Gale L.R."/>
            <person name="Schwartz D.C."/>
            <person name="Zhou S."/>
            <person name="Corby-Kistler H."/>
            <person name="Young S.K."/>
            <person name="Zeng Q."/>
            <person name="Gargeya S."/>
            <person name="Fitzgerald M."/>
            <person name="Haas B."/>
            <person name="Abouelleil A."/>
            <person name="Alvarado L."/>
            <person name="Arachchi H.M."/>
            <person name="Berlin A."/>
            <person name="Brown A."/>
            <person name="Chapman S.B."/>
            <person name="Chen Z."/>
            <person name="Dunbar C."/>
            <person name="Freedman E."/>
            <person name="Gearin G."/>
            <person name="Goldberg J."/>
            <person name="Griggs A."/>
            <person name="Gujja S."/>
            <person name="Heiman D."/>
            <person name="Howarth C."/>
            <person name="Larson L."/>
            <person name="Lui A."/>
            <person name="MacDonald P.J.P."/>
            <person name="Montmayeur A."/>
            <person name="Murphy C."/>
            <person name="Neiman D."/>
            <person name="Pearson M."/>
            <person name="Priest M."/>
            <person name="Roberts A."/>
            <person name="Saif S."/>
            <person name="Shea T."/>
            <person name="Shenoy N."/>
            <person name="Sisk P."/>
            <person name="Stolte C."/>
            <person name="Sykes S."/>
            <person name="Wortman J."/>
            <person name="Nusbaum C."/>
            <person name="Birren B."/>
        </authorList>
    </citation>
    <scope>NUCLEOTIDE SEQUENCE</scope>
    <source>
        <strain evidence="2">26406</strain>
    </source>
</reference>
<dbReference type="Proteomes" id="UP000030703">
    <property type="component" value="Unassembled WGS sequence"/>
</dbReference>
<feature type="chain" id="PRO_5004933255" evidence="1">
    <location>
        <begin position="21"/>
        <end position="159"/>
    </location>
</feature>
<reference evidence="2" key="2">
    <citation type="submission" date="2012-05" db="EMBL/GenBank/DDBJ databases">
        <title>Annotation of the Genome Sequence of Fusarium oxysporum f. sp. melonis 26406.</title>
        <authorList>
            <consortium name="The Broad Institute Genomics Platform"/>
            <person name="Ma L.-J."/>
            <person name="Corby-Kistler H."/>
            <person name="Broz K."/>
            <person name="Gale L.R."/>
            <person name="Jonkers W."/>
            <person name="O'Donnell K."/>
            <person name="Ploetz R."/>
            <person name="Steinberg C."/>
            <person name="Schwartz D.C."/>
            <person name="VanEtten H."/>
            <person name="Zhou S."/>
            <person name="Young S.K."/>
            <person name="Zeng Q."/>
            <person name="Gargeya S."/>
            <person name="Fitzgerald M."/>
            <person name="Abouelleil A."/>
            <person name="Alvarado L."/>
            <person name="Chapman S.B."/>
            <person name="Gainer-Dewar J."/>
            <person name="Goldberg J."/>
            <person name="Griggs A."/>
            <person name="Gujja S."/>
            <person name="Hansen M."/>
            <person name="Howarth C."/>
            <person name="Imamovic A."/>
            <person name="Ireland A."/>
            <person name="Larimer J."/>
            <person name="McCowan C."/>
            <person name="Murphy C."/>
            <person name="Pearson M."/>
            <person name="Poon T.W."/>
            <person name="Priest M."/>
            <person name="Roberts A."/>
            <person name="Saif S."/>
            <person name="Shea T."/>
            <person name="Sykes S."/>
            <person name="Wortman J."/>
            <person name="Nusbaum C."/>
            <person name="Birren B."/>
        </authorList>
    </citation>
    <scope>NUCLEOTIDE SEQUENCE</scope>
    <source>
        <strain evidence="2">26406</strain>
    </source>
</reference>
<organism evidence="2">
    <name type="scientific">Fusarium oxysporum f. sp. melonis 26406</name>
    <dbReference type="NCBI Taxonomy" id="1089452"/>
    <lineage>
        <taxon>Eukaryota</taxon>
        <taxon>Fungi</taxon>
        <taxon>Dikarya</taxon>
        <taxon>Ascomycota</taxon>
        <taxon>Pezizomycotina</taxon>
        <taxon>Sordariomycetes</taxon>
        <taxon>Hypocreomycetidae</taxon>
        <taxon>Hypocreales</taxon>
        <taxon>Nectriaceae</taxon>
        <taxon>Fusarium</taxon>
        <taxon>Fusarium oxysporum species complex</taxon>
    </lineage>
</organism>
<gene>
    <name evidence="2" type="ORF">FOMG_17376</name>
</gene>
<evidence type="ECO:0000256" key="1">
    <source>
        <dbReference type="SAM" id="SignalP"/>
    </source>
</evidence>
<evidence type="ECO:0000313" key="2">
    <source>
        <dbReference type="EMBL" id="EXK26015.1"/>
    </source>
</evidence>